<proteinExistence type="predicted"/>
<reference evidence="8 9" key="1">
    <citation type="submission" date="2016-10" db="EMBL/GenBank/DDBJ databases">
        <authorList>
            <person name="de Groot N.N."/>
        </authorList>
    </citation>
    <scope>NUCLEOTIDE SEQUENCE [LARGE SCALE GENOMIC DNA]</scope>
    <source>
        <strain evidence="8 9">DSM 18978</strain>
    </source>
</reference>
<evidence type="ECO:0000256" key="4">
    <source>
        <dbReference type="ARBA" id="ARBA00022692"/>
    </source>
</evidence>
<keyword evidence="9" id="KW-1185">Reference proteome</keyword>
<keyword evidence="3" id="KW-1003">Cell membrane</keyword>
<dbReference type="PANTHER" id="PTHR34229">
    <property type="entry name" value="METAL TRANSPORT PROTEIN HI_1621-RELATED"/>
    <property type="match status" value="1"/>
</dbReference>
<dbReference type="Proteomes" id="UP000198636">
    <property type="component" value="Unassembled WGS sequence"/>
</dbReference>
<keyword evidence="5 7" id="KW-1133">Transmembrane helix</keyword>
<feature type="transmembrane region" description="Helical" evidence="7">
    <location>
        <begin position="43"/>
        <end position="64"/>
    </location>
</feature>
<dbReference type="GO" id="GO:0000041">
    <property type="term" value="P:transition metal ion transport"/>
    <property type="evidence" value="ECO:0007669"/>
    <property type="project" value="InterPro"/>
</dbReference>
<evidence type="ECO:0000256" key="3">
    <source>
        <dbReference type="ARBA" id="ARBA00022475"/>
    </source>
</evidence>
<dbReference type="EMBL" id="FMUS01000028">
    <property type="protein sequence ID" value="SCZ01258.1"/>
    <property type="molecule type" value="Genomic_DNA"/>
</dbReference>
<dbReference type="OrthoDB" id="5395048at2"/>
<sequence>MSHIHIPDGIIPFAWWVGGYIITFTIMFVLLKGIKGEEVRKKIPLTGLAAAIMLIGMSVPLGIIPVHLSLAVLTGILIGPKLGFLAVFIVNIMLALFGHGGITLVGLNTLVIGSEVLLGYFLFSLFSKKLKQLTSIILATSMALVASLTIMALLVGFSVDFNEAIPHHHAYGHGHEHDDELFEWHGIVDLEEGSHQLIFEESEDKYVNIVFLKHEDHLEEEHQHEEELAEGIIEEGVATLTKENTIVIRDKVGYKLELDETQTIYQITVDEEGEYIIFLEHHPDEFDMKLISSDGQELSFEIEDDHHHHNVSDTKYLFLTGWSALILLIAVAIAVESLGTAAIVGFFTKIRPDLVSKSNVL</sequence>
<dbReference type="AlphaFoldDB" id="A0A1G5KMD4"/>
<feature type="transmembrane region" description="Helical" evidence="7">
    <location>
        <begin position="135"/>
        <end position="159"/>
    </location>
</feature>
<dbReference type="PANTHER" id="PTHR34229:SF1">
    <property type="entry name" value="METAL TRANSPORT PROTEIN HI_1621-RELATED"/>
    <property type="match status" value="1"/>
</dbReference>
<feature type="transmembrane region" description="Helical" evidence="7">
    <location>
        <begin position="70"/>
        <end position="97"/>
    </location>
</feature>
<feature type="transmembrane region" description="Helical" evidence="7">
    <location>
        <begin position="104"/>
        <end position="123"/>
    </location>
</feature>
<dbReference type="RefSeq" id="WP_091546268.1">
    <property type="nucleotide sequence ID" value="NZ_FMUS01000028.1"/>
</dbReference>
<feature type="transmembrane region" description="Helical" evidence="7">
    <location>
        <begin position="13"/>
        <end position="31"/>
    </location>
</feature>
<comment type="subcellular location">
    <subcellularLocation>
        <location evidence="1">Cell membrane</location>
        <topology evidence="1">Multi-pass membrane protein</topology>
    </subcellularLocation>
</comment>
<dbReference type="Gene3D" id="1.10.1760.20">
    <property type="match status" value="1"/>
</dbReference>
<evidence type="ECO:0000256" key="1">
    <source>
        <dbReference type="ARBA" id="ARBA00004651"/>
    </source>
</evidence>
<dbReference type="InterPro" id="IPR002751">
    <property type="entry name" value="CbiM/NikMN"/>
</dbReference>
<feature type="transmembrane region" description="Helical" evidence="7">
    <location>
        <begin position="316"/>
        <end position="347"/>
    </location>
</feature>
<evidence type="ECO:0000256" key="6">
    <source>
        <dbReference type="ARBA" id="ARBA00023136"/>
    </source>
</evidence>
<evidence type="ECO:0000313" key="9">
    <source>
        <dbReference type="Proteomes" id="UP000198636"/>
    </source>
</evidence>
<dbReference type="Pfam" id="PF01891">
    <property type="entry name" value="CbiM"/>
    <property type="match status" value="1"/>
</dbReference>
<organism evidence="8 9">
    <name type="scientific">Alkaliphilus peptidifermentans DSM 18978</name>
    <dbReference type="NCBI Taxonomy" id="1120976"/>
    <lineage>
        <taxon>Bacteria</taxon>
        <taxon>Bacillati</taxon>
        <taxon>Bacillota</taxon>
        <taxon>Clostridia</taxon>
        <taxon>Peptostreptococcales</taxon>
        <taxon>Natronincolaceae</taxon>
        <taxon>Alkaliphilus</taxon>
    </lineage>
</organism>
<keyword evidence="2" id="KW-0813">Transport</keyword>
<accession>A0A1G5KMD4</accession>
<evidence type="ECO:0000256" key="2">
    <source>
        <dbReference type="ARBA" id="ARBA00022448"/>
    </source>
</evidence>
<gene>
    <name evidence="8" type="ORF">SAMN03080606_03569</name>
</gene>
<dbReference type="STRING" id="1120976.SAMN03080606_03569"/>
<evidence type="ECO:0000256" key="5">
    <source>
        <dbReference type="ARBA" id="ARBA00022989"/>
    </source>
</evidence>
<name>A0A1G5KMD4_9FIRM</name>
<keyword evidence="4 7" id="KW-0812">Transmembrane</keyword>
<evidence type="ECO:0000256" key="7">
    <source>
        <dbReference type="SAM" id="Phobius"/>
    </source>
</evidence>
<keyword evidence="6 7" id="KW-0472">Membrane</keyword>
<protein>
    <submittedName>
        <fullName evidence="8">ABC-type Co2+ transport system, permease component</fullName>
    </submittedName>
</protein>
<dbReference type="GO" id="GO:0005886">
    <property type="term" value="C:plasma membrane"/>
    <property type="evidence" value="ECO:0007669"/>
    <property type="project" value="UniProtKB-SubCell"/>
</dbReference>
<evidence type="ECO:0000313" key="8">
    <source>
        <dbReference type="EMBL" id="SCZ01258.1"/>
    </source>
</evidence>